<evidence type="ECO:0000313" key="7">
    <source>
        <dbReference type="EMBL" id="TPH13260.1"/>
    </source>
</evidence>
<protein>
    <submittedName>
        <fullName evidence="7">DUF87 domain-containing protein</fullName>
    </submittedName>
</protein>
<dbReference type="InterPro" id="IPR019476">
    <property type="entry name" value="T4SS_TraD_DNA-bd"/>
</dbReference>
<evidence type="ECO:0000256" key="5">
    <source>
        <dbReference type="ARBA" id="ARBA00023136"/>
    </source>
</evidence>
<comment type="caution">
    <text evidence="7">The sequence shown here is derived from an EMBL/GenBank/DDBJ whole genome shotgun (WGS) entry which is preliminary data.</text>
</comment>
<sequence>MKLLNLKTTIKSLGLFNKADPNELKLHPCLPLNEHQEEGNIFTFGVHGSGKSTLIKYLVKQLLNLPNKKLIIFDEKKEYTEYFFKRKSTYLIAPWDRRSFYWAIELDLTHIAHFRQLAEQLIHVDEKQPTWGQGAREIFVALLVTSYEKKELSWKSISHWLNKPIEVWIEEFENYHPAANKFLTGSNETISSYISNLSSNIGWIHDLANMINEDSKQLSLKSWLNSSDLKFNSLIIQSHPLHTEMMTKLTGAMLQYITNLILSKPDDQKQQYWMILDELGNIPQNSYLATWLSVGRSKGTRTIAGTQSVSQLKEVYGENTTETILNLFKNHVVFQCGAIGKTAEVASESLGQVIFERPTQSTQSDGTINFSWHRFTENLVPRNKIVNIKNTKKGVKGFAKLSGNKNVFEYIFPFDKSNKIAHASSYIDSDVKKKNIKRGRIAERGK</sequence>
<gene>
    <name evidence="7" type="ORF">EPA86_13785</name>
</gene>
<comment type="subcellular location">
    <subcellularLocation>
        <location evidence="1">Cell membrane</location>
        <topology evidence="1">Multi-pass membrane protein</topology>
    </subcellularLocation>
</comment>
<evidence type="ECO:0000256" key="3">
    <source>
        <dbReference type="ARBA" id="ARBA00022692"/>
    </source>
</evidence>
<keyword evidence="2" id="KW-1003">Cell membrane</keyword>
<dbReference type="CDD" id="cd01127">
    <property type="entry name" value="TrwB_TraG_TraD_VirD4"/>
    <property type="match status" value="1"/>
</dbReference>
<keyword evidence="4" id="KW-1133">Transmembrane helix</keyword>
<dbReference type="OrthoDB" id="9803543at2"/>
<dbReference type="Proteomes" id="UP000315303">
    <property type="component" value="Unassembled WGS sequence"/>
</dbReference>
<dbReference type="PANTHER" id="PTHR37937">
    <property type="entry name" value="CONJUGATIVE TRANSFER: DNA TRANSPORT"/>
    <property type="match status" value="1"/>
</dbReference>
<proteinExistence type="predicted"/>
<organism evidence="7 8">
    <name type="scientific">Litorilituus lipolyticus</name>
    <dbReference type="NCBI Taxonomy" id="2491017"/>
    <lineage>
        <taxon>Bacteria</taxon>
        <taxon>Pseudomonadati</taxon>
        <taxon>Pseudomonadota</taxon>
        <taxon>Gammaproteobacteria</taxon>
        <taxon>Alteromonadales</taxon>
        <taxon>Colwelliaceae</taxon>
        <taxon>Litorilituus</taxon>
    </lineage>
</organism>
<evidence type="ECO:0000256" key="2">
    <source>
        <dbReference type="ARBA" id="ARBA00022475"/>
    </source>
</evidence>
<keyword evidence="3" id="KW-0812">Transmembrane</keyword>
<dbReference type="GO" id="GO:0005886">
    <property type="term" value="C:plasma membrane"/>
    <property type="evidence" value="ECO:0007669"/>
    <property type="project" value="UniProtKB-SubCell"/>
</dbReference>
<feature type="domain" description="Type IV secretion system coupling protein TraD DNA-binding" evidence="6">
    <location>
        <begin position="27"/>
        <end position="388"/>
    </location>
</feature>
<dbReference type="Gene3D" id="3.40.50.300">
    <property type="entry name" value="P-loop containing nucleotide triphosphate hydrolases"/>
    <property type="match status" value="2"/>
</dbReference>
<reference evidence="7 8" key="1">
    <citation type="submission" date="2019-01" db="EMBL/GenBank/DDBJ databases">
        <title>Litorilituus lipolytica sp. nov., isolated from intertidal sand of the Yellow Sea in China.</title>
        <authorList>
            <person name="Liu A."/>
        </authorList>
    </citation>
    <scope>NUCLEOTIDE SEQUENCE [LARGE SCALE GENOMIC DNA]</scope>
    <source>
        <strain evidence="7 8">RZ04</strain>
    </source>
</reference>
<evidence type="ECO:0000313" key="8">
    <source>
        <dbReference type="Proteomes" id="UP000315303"/>
    </source>
</evidence>
<dbReference type="InterPro" id="IPR027417">
    <property type="entry name" value="P-loop_NTPase"/>
</dbReference>
<accession>A0A502KNL5</accession>
<keyword evidence="5" id="KW-0472">Membrane</keyword>
<dbReference type="EMBL" id="SAWY01000036">
    <property type="protein sequence ID" value="TPH13260.1"/>
    <property type="molecule type" value="Genomic_DNA"/>
</dbReference>
<dbReference type="SUPFAM" id="SSF52540">
    <property type="entry name" value="P-loop containing nucleoside triphosphate hydrolases"/>
    <property type="match status" value="1"/>
</dbReference>
<dbReference type="AlphaFoldDB" id="A0A502KNL5"/>
<evidence type="ECO:0000256" key="1">
    <source>
        <dbReference type="ARBA" id="ARBA00004651"/>
    </source>
</evidence>
<dbReference type="InterPro" id="IPR051539">
    <property type="entry name" value="T4SS-coupling_protein"/>
</dbReference>
<dbReference type="Pfam" id="PF10412">
    <property type="entry name" value="TrwB_AAD_bind"/>
    <property type="match status" value="1"/>
</dbReference>
<evidence type="ECO:0000256" key="4">
    <source>
        <dbReference type="ARBA" id="ARBA00022989"/>
    </source>
</evidence>
<evidence type="ECO:0000259" key="6">
    <source>
        <dbReference type="Pfam" id="PF10412"/>
    </source>
</evidence>
<keyword evidence="8" id="KW-1185">Reference proteome</keyword>
<name>A0A502KNL5_9GAMM</name>
<dbReference type="PANTHER" id="PTHR37937:SF1">
    <property type="entry name" value="CONJUGATIVE TRANSFER: DNA TRANSPORT"/>
    <property type="match status" value="1"/>
</dbReference>